<evidence type="ECO:0000256" key="7">
    <source>
        <dbReference type="ARBA" id="ARBA00023277"/>
    </source>
</evidence>
<dbReference type="OrthoDB" id="9805576at2"/>
<reference evidence="13 14" key="1">
    <citation type="submission" date="2019-12" db="EMBL/GenBank/DDBJ databases">
        <title>Defluviitalea raffinosedens, isolated from a biogas fermenter, genome sequencing and characterization.</title>
        <authorList>
            <person name="Rettenmaier R."/>
            <person name="Schneider M."/>
            <person name="Neuhaus K."/>
            <person name="Liebl W."/>
            <person name="Zverlov V."/>
        </authorList>
    </citation>
    <scope>NUCLEOTIDE SEQUENCE [LARGE SCALE GENOMIC DNA]</scope>
    <source>
        <strain evidence="13 14">249c-K6</strain>
    </source>
</reference>
<dbReference type="SUPFAM" id="SSF53067">
    <property type="entry name" value="Actin-like ATPase domain"/>
    <property type="match status" value="2"/>
</dbReference>
<keyword evidence="3 8" id="KW-0808">Transferase</keyword>
<dbReference type="PANTHER" id="PTHR43095:SF5">
    <property type="entry name" value="XYLULOSE KINASE"/>
    <property type="match status" value="1"/>
</dbReference>
<evidence type="ECO:0000313" key="13">
    <source>
        <dbReference type="EMBL" id="KAE9636170.1"/>
    </source>
</evidence>
<feature type="domain" description="Carbohydrate kinase FGGY N-terminal" evidence="11">
    <location>
        <begin position="3"/>
        <end position="246"/>
    </location>
</feature>
<evidence type="ECO:0000259" key="11">
    <source>
        <dbReference type="Pfam" id="PF00370"/>
    </source>
</evidence>
<dbReference type="PROSITE" id="PS00445">
    <property type="entry name" value="FGGY_KINASES_2"/>
    <property type="match status" value="1"/>
</dbReference>
<comment type="catalytic activity">
    <reaction evidence="8 10">
        <text>D-xylulose + ATP = D-xylulose 5-phosphate + ADP + H(+)</text>
        <dbReference type="Rhea" id="RHEA:10964"/>
        <dbReference type="ChEBI" id="CHEBI:15378"/>
        <dbReference type="ChEBI" id="CHEBI:17140"/>
        <dbReference type="ChEBI" id="CHEBI:30616"/>
        <dbReference type="ChEBI" id="CHEBI:57737"/>
        <dbReference type="ChEBI" id="CHEBI:456216"/>
        <dbReference type="EC" id="2.7.1.17"/>
    </reaction>
</comment>
<dbReference type="CDD" id="cd07808">
    <property type="entry name" value="ASKHA_NBD_FGGY_EcXK-like"/>
    <property type="match status" value="1"/>
</dbReference>
<dbReference type="Pfam" id="PF02782">
    <property type="entry name" value="FGGY_C"/>
    <property type="match status" value="1"/>
</dbReference>
<sequence>MIFLGIDLGTSSVKVLAVDKDGTILGESSREYPVYYPKSNWAEQNPEDWWMGTKEAIKEVIQKNNLPEGEIRGIGFSGQMHGLVALDEENKVLLPAILWCDQRTAEECEDITNHFGQEKLTELVGNKALTGFTAPKILWVKKNHPELFEKIRHILLPKDYIRFKLTGDYATDVSDASGMLLLDVKNRCWSKEMIEYIGIKEEYLPKLYESYEVTGKLSEEVKGELGLTGEVLVVGGGGDNAAGAIGTGTVKEGTVMVTLGTSGVVFAAHDDYAVDSQNRLHAFCHANGKYHSMGVMLSAASCLKWWVEEANKGMDFDELLKEASETEPGAKGVIFLPYLMGERTPYADPDARGTFLGLSMSTTRGEMTRAVLEGVSFGLRDSLEILKDIGVPISQIIAIGGGSKSPLWKQILADIFGYPINEINTNQGGALGAAILAGVGAGEFSSIEEACNIFIKIVGSVTPIEKNVEKYNKIYTRYKEAYQSLKDWFKLSAE</sequence>
<evidence type="ECO:0000256" key="3">
    <source>
        <dbReference type="ARBA" id="ARBA00022679"/>
    </source>
</evidence>
<dbReference type="GO" id="GO:0005998">
    <property type="term" value="P:xylulose catabolic process"/>
    <property type="evidence" value="ECO:0007669"/>
    <property type="project" value="UniProtKB-UniRule"/>
</dbReference>
<dbReference type="InterPro" id="IPR050406">
    <property type="entry name" value="FGGY_Carb_Kinase"/>
</dbReference>
<evidence type="ECO:0000256" key="2">
    <source>
        <dbReference type="ARBA" id="ARBA00022629"/>
    </source>
</evidence>
<dbReference type="EC" id="2.7.1.17" evidence="8 10"/>
<comment type="caution">
    <text evidence="13">The sequence shown here is derived from an EMBL/GenBank/DDBJ whole genome shotgun (WGS) entry which is preliminary data.</text>
</comment>
<comment type="function">
    <text evidence="8">Catalyzes the phosphorylation of D-xylulose to D-xylulose 5-phosphate.</text>
</comment>
<name>A0A7C8HHM8_9FIRM</name>
<dbReference type="HAMAP" id="MF_02220">
    <property type="entry name" value="XylB"/>
    <property type="match status" value="1"/>
</dbReference>
<keyword evidence="5 8" id="KW-0418">Kinase</keyword>
<dbReference type="Proteomes" id="UP000483018">
    <property type="component" value="Unassembled WGS sequence"/>
</dbReference>
<dbReference type="PANTHER" id="PTHR43095">
    <property type="entry name" value="SUGAR KINASE"/>
    <property type="match status" value="1"/>
</dbReference>
<dbReference type="InterPro" id="IPR006000">
    <property type="entry name" value="Xylulokinase"/>
</dbReference>
<protein>
    <recommendedName>
        <fullName evidence="8 10">Xylulose kinase</fullName>
        <shortName evidence="8 10">Xylulokinase</shortName>
        <ecNumber evidence="8 10">2.7.1.17</ecNumber>
    </recommendedName>
</protein>
<evidence type="ECO:0000256" key="4">
    <source>
        <dbReference type="ARBA" id="ARBA00022741"/>
    </source>
</evidence>
<proteinExistence type="inferred from homology"/>
<dbReference type="GO" id="GO:0004856">
    <property type="term" value="F:D-xylulokinase activity"/>
    <property type="evidence" value="ECO:0007669"/>
    <property type="project" value="UniProtKB-UniRule"/>
</dbReference>
<feature type="binding site" evidence="8">
    <location>
        <begin position="80"/>
        <end position="81"/>
    </location>
    <ligand>
        <name>substrate</name>
    </ligand>
</feature>
<keyword evidence="14" id="KW-1185">Reference proteome</keyword>
<dbReference type="InterPro" id="IPR018483">
    <property type="entry name" value="Carb_kinase_FGGY_CS"/>
</dbReference>
<evidence type="ECO:0000256" key="6">
    <source>
        <dbReference type="ARBA" id="ARBA00022840"/>
    </source>
</evidence>
<evidence type="ECO:0000256" key="9">
    <source>
        <dbReference type="RuleBase" id="RU003733"/>
    </source>
</evidence>
<evidence type="ECO:0000259" key="12">
    <source>
        <dbReference type="Pfam" id="PF02782"/>
    </source>
</evidence>
<dbReference type="PROSITE" id="PS00933">
    <property type="entry name" value="FGGY_KINASES_1"/>
    <property type="match status" value="1"/>
</dbReference>
<dbReference type="InterPro" id="IPR043129">
    <property type="entry name" value="ATPase_NBD"/>
</dbReference>
<dbReference type="InterPro" id="IPR018485">
    <property type="entry name" value="FGGY_C"/>
</dbReference>
<feature type="site" description="Important for activity" evidence="8">
    <location>
        <position position="7"/>
    </location>
</feature>
<dbReference type="AlphaFoldDB" id="A0A7C8HHM8"/>
<dbReference type="EMBL" id="WSLF01000002">
    <property type="protein sequence ID" value="KAE9636170.1"/>
    <property type="molecule type" value="Genomic_DNA"/>
</dbReference>
<evidence type="ECO:0000256" key="10">
    <source>
        <dbReference type="RuleBase" id="RU364073"/>
    </source>
</evidence>
<feature type="active site" description="Proton acceptor" evidence="8">
    <location>
        <position position="239"/>
    </location>
</feature>
<keyword evidence="7 8" id="KW-0119">Carbohydrate metabolism</keyword>
<dbReference type="InterPro" id="IPR000577">
    <property type="entry name" value="Carb_kinase_FGGY"/>
</dbReference>
<keyword evidence="4 8" id="KW-0547">Nucleotide-binding</keyword>
<dbReference type="InterPro" id="IPR018484">
    <property type="entry name" value="FGGY_N"/>
</dbReference>
<evidence type="ECO:0000313" key="14">
    <source>
        <dbReference type="Proteomes" id="UP000483018"/>
    </source>
</evidence>
<evidence type="ECO:0000256" key="1">
    <source>
        <dbReference type="ARBA" id="ARBA00009156"/>
    </source>
</evidence>
<evidence type="ECO:0000256" key="5">
    <source>
        <dbReference type="ARBA" id="ARBA00022777"/>
    </source>
</evidence>
<feature type="domain" description="Carbohydrate kinase FGGY C-terminal" evidence="12">
    <location>
        <begin position="256"/>
        <end position="440"/>
    </location>
</feature>
<gene>
    <name evidence="8 10 13" type="primary">xylB</name>
    <name evidence="13" type="ORF">GND95_03335</name>
</gene>
<dbReference type="Gene3D" id="3.30.420.40">
    <property type="match status" value="2"/>
</dbReference>
<dbReference type="RefSeq" id="WP_158739424.1">
    <property type="nucleotide sequence ID" value="NZ_WSLF01000002.1"/>
</dbReference>
<evidence type="ECO:0000256" key="8">
    <source>
        <dbReference type="HAMAP-Rule" id="MF_02220"/>
    </source>
</evidence>
<dbReference type="GO" id="GO:0042732">
    <property type="term" value="P:D-xylose metabolic process"/>
    <property type="evidence" value="ECO:0007669"/>
    <property type="project" value="UniProtKB-KW"/>
</dbReference>
<dbReference type="NCBIfam" id="TIGR01312">
    <property type="entry name" value="XylB"/>
    <property type="match status" value="1"/>
</dbReference>
<organism evidence="13 14">
    <name type="scientific">Defluviitalea raffinosedens</name>
    <dbReference type="NCBI Taxonomy" id="1450156"/>
    <lineage>
        <taxon>Bacteria</taxon>
        <taxon>Bacillati</taxon>
        <taxon>Bacillota</taxon>
        <taxon>Clostridia</taxon>
        <taxon>Lachnospirales</taxon>
        <taxon>Defluviitaleaceae</taxon>
        <taxon>Defluviitalea</taxon>
    </lineage>
</organism>
<dbReference type="PIRSF" id="PIRSF000538">
    <property type="entry name" value="GlpK"/>
    <property type="match status" value="1"/>
</dbReference>
<keyword evidence="6 8" id="KW-0067">ATP-binding</keyword>
<keyword evidence="2 8" id="KW-0859">Xylose metabolism</keyword>
<dbReference type="Pfam" id="PF00370">
    <property type="entry name" value="FGGY_N"/>
    <property type="match status" value="1"/>
</dbReference>
<accession>A0A7C8HHM8</accession>
<dbReference type="GO" id="GO:0005524">
    <property type="term" value="F:ATP binding"/>
    <property type="evidence" value="ECO:0007669"/>
    <property type="project" value="UniProtKB-UniRule"/>
</dbReference>
<comment type="similarity">
    <text evidence="1 8 9">Belongs to the FGGY kinase family.</text>
</comment>